<gene>
    <name evidence="2" type="ORF">CC1G_15526</name>
</gene>
<name>D6RNA7_COPC7</name>
<feature type="region of interest" description="Disordered" evidence="1">
    <location>
        <begin position="41"/>
        <end position="77"/>
    </location>
</feature>
<evidence type="ECO:0000313" key="2">
    <source>
        <dbReference type="EMBL" id="EFI27491.1"/>
    </source>
</evidence>
<dbReference type="GeneID" id="9378456"/>
<evidence type="ECO:0000256" key="1">
    <source>
        <dbReference type="SAM" id="MobiDB-lite"/>
    </source>
</evidence>
<sequence length="130" mass="14637">MSKKKAVPASLHAELSEYTALLRALKTRDLLDLTTQLTTPEITRRAEWDPSFPPPSSSPAPSPPVAGPSRQKRDQWTRWPLPVKDVYIPQWSLDDEIAVIARKCIKNQLDSLDIDRVQPATLYSDLDTTT</sequence>
<keyword evidence="3" id="KW-1185">Reference proteome</keyword>
<comment type="caution">
    <text evidence="2">The sequence shown here is derived from an EMBL/GenBank/DDBJ whole genome shotgun (WGS) entry which is preliminary data.</text>
</comment>
<dbReference type="EMBL" id="AACS02000006">
    <property type="protein sequence ID" value="EFI27491.1"/>
    <property type="molecule type" value="Genomic_DNA"/>
</dbReference>
<feature type="compositionally biased region" description="Pro residues" evidence="1">
    <location>
        <begin position="51"/>
        <end position="66"/>
    </location>
</feature>
<dbReference type="OrthoDB" id="3260379at2759"/>
<dbReference type="RefSeq" id="XP_002910985.1">
    <property type="nucleotide sequence ID" value="XM_002910939.1"/>
</dbReference>
<dbReference type="KEGG" id="cci:CC1G_15526"/>
<proteinExistence type="predicted"/>
<organism evidence="2 3">
    <name type="scientific">Coprinopsis cinerea (strain Okayama-7 / 130 / ATCC MYA-4618 / FGSC 9003)</name>
    <name type="common">Inky cap fungus</name>
    <name type="synonym">Hormographiella aspergillata</name>
    <dbReference type="NCBI Taxonomy" id="240176"/>
    <lineage>
        <taxon>Eukaryota</taxon>
        <taxon>Fungi</taxon>
        <taxon>Dikarya</taxon>
        <taxon>Basidiomycota</taxon>
        <taxon>Agaricomycotina</taxon>
        <taxon>Agaricomycetes</taxon>
        <taxon>Agaricomycetidae</taxon>
        <taxon>Agaricales</taxon>
        <taxon>Agaricineae</taxon>
        <taxon>Psathyrellaceae</taxon>
        <taxon>Coprinopsis</taxon>
    </lineage>
</organism>
<reference evidence="2 3" key="1">
    <citation type="journal article" date="2010" name="Proc. Natl. Acad. Sci. U.S.A.">
        <title>Insights into evolution of multicellular fungi from the assembled chromosomes of the mushroom Coprinopsis cinerea (Coprinus cinereus).</title>
        <authorList>
            <person name="Stajich J.E."/>
            <person name="Wilke S.K."/>
            <person name="Ahren D."/>
            <person name="Au C.H."/>
            <person name="Birren B.W."/>
            <person name="Borodovsky M."/>
            <person name="Burns C."/>
            <person name="Canback B."/>
            <person name="Casselton L.A."/>
            <person name="Cheng C.K."/>
            <person name="Deng J."/>
            <person name="Dietrich F.S."/>
            <person name="Fargo D.C."/>
            <person name="Farman M.L."/>
            <person name="Gathman A.C."/>
            <person name="Goldberg J."/>
            <person name="Guigo R."/>
            <person name="Hoegger P.J."/>
            <person name="Hooker J.B."/>
            <person name="Huggins A."/>
            <person name="James T.Y."/>
            <person name="Kamada T."/>
            <person name="Kilaru S."/>
            <person name="Kodira C."/>
            <person name="Kues U."/>
            <person name="Kupfer D."/>
            <person name="Kwan H.S."/>
            <person name="Lomsadze A."/>
            <person name="Li W."/>
            <person name="Lilly W.W."/>
            <person name="Ma L.J."/>
            <person name="Mackey A.J."/>
            <person name="Manning G."/>
            <person name="Martin F."/>
            <person name="Muraguchi H."/>
            <person name="Natvig D.O."/>
            <person name="Palmerini H."/>
            <person name="Ramesh M.A."/>
            <person name="Rehmeyer C.J."/>
            <person name="Roe B.A."/>
            <person name="Shenoy N."/>
            <person name="Stanke M."/>
            <person name="Ter-Hovhannisyan V."/>
            <person name="Tunlid A."/>
            <person name="Velagapudi R."/>
            <person name="Vision T.J."/>
            <person name="Zeng Q."/>
            <person name="Zolan M.E."/>
            <person name="Pukkila P.J."/>
        </authorList>
    </citation>
    <scope>NUCLEOTIDE SEQUENCE [LARGE SCALE GENOMIC DNA]</scope>
    <source>
        <strain evidence="3">Okayama-7 / 130 / ATCC MYA-4618 / FGSC 9003</strain>
    </source>
</reference>
<dbReference type="VEuPathDB" id="FungiDB:CC1G_15526"/>
<dbReference type="OMA" id="LPRWEEW"/>
<accession>D6RNA7</accession>
<dbReference type="AlphaFoldDB" id="D6RNA7"/>
<dbReference type="Proteomes" id="UP000001861">
    <property type="component" value="Unassembled WGS sequence"/>
</dbReference>
<protein>
    <submittedName>
        <fullName evidence="2">Uncharacterized protein</fullName>
    </submittedName>
</protein>
<dbReference type="InParanoid" id="D6RNA7"/>
<dbReference type="HOGENOM" id="CLU_163767_0_0_1"/>
<dbReference type="eggNOG" id="ENOG502SV97">
    <property type="taxonomic scope" value="Eukaryota"/>
</dbReference>
<evidence type="ECO:0000313" key="3">
    <source>
        <dbReference type="Proteomes" id="UP000001861"/>
    </source>
</evidence>